<feature type="transmembrane region" description="Helical" evidence="5">
    <location>
        <begin position="91"/>
        <end position="113"/>
    </location>
</feature>
<keyword evidence="4 5" id="KW-0472">Membrane</keyword>
<evidence type="ECO:0000256" key="1">
    <source>
        <dbReference type="ARBA" id="ARBA00004141"/>
    </source>
</evidence>
<feature type="transmembrane region" description="Helical" evidence="5">
    <location>
        <begin position="146"/>
        <end position="164"/>
    </location>
</feature>
<keyword evidence="2 5" id="KW-0812">Transmembrane</keyword>
<organism evidence="7 8">
    <name type="scientific">Cercospora zeae-maydis SCOH1-5</name>
    <dbReference type="NCBI Taxonomy" id="717836"/>
    <lineage>
        <taxon>Eukaryota</taxon>
        <taxon>Fungi</taxon>
        <taxon>Dikarya</taxon>
        <taxon>Ascomycota</taxon>
        <taxon>Pezizomycotina</taxon>
        <taxon>Dothideomycetes</taxon>
        <taxon>Dothideomycetidae</taxon>
        <taxon>Mycosphaerellales</taxon>
        <taxon>Mycosphaerellaceae</taxon>
        <taxon>Cercospora</taxon>
    </lineage>
</organism>
<evidence type="ECO:0000259" key="6">
    <source>
        <dbReference type="Pfam" id="PF01284"/>
    </source>
</evidence>
<feature type="domain" description="MARVEL" evidence="6">
    <location>
        <begin position="9"/>
        <end position="161"/>
    </location>
</feature>
<name>A0A6A6EYR2_9PEZI</name>
<gene>
    <name evidence="7" type="ORF">CERZMDRAFT_103213</name>
</gene>
<dbReference type="OrthoDB" id="2017497at2759"/>
<protein>
    <recommendedName>
        <fullName evidence="6">MARVEL domain-containing protein</fullName>
    </recommendedName>
</protein>
<evidence type="ECO:0000256" key="2">
    <source>
        <dbReference type="ARBA" id="ARBA00022692"/>
    </source>
</evidence>
<sequence length="180" mass="19160">MDKKKLGALVARAVQFFAAGIVLGLSISTYKRLKYLKPACTDKKKRCGTLFDPWTSFLAFDACVGALGLLSASVGIVVSITSLGEKKALRLLVMVIDLFAATFLLAGGVTTAIKYANTLVRACGEWGGWEGDFILPPCSRIEACSAFLFVGLLATIVALVLVFLRGRSSKRASAPVGHEL</sequence>
<dbReference type="InterPro" id="IPR008253">
    <property type="entry name" value="Marvel"/>
</dbReference>
<evidence type="ECO:0000256" key="3">
    <source>
        <dbReference type="ARBA" id="ARBA00022989"/>
    </source>
</evidence>
<dbReference type="AlphaFoldDB" id="A0A6A6EYR2"/>
<dbReference type="Pfam" id="PF01284">
    <property type="entry name" value="MARVEL"/>
    <property type="match status" value="1"/>
</dbReference>
<accession>A0A6A6EYR2</accession>
<evidence type="ECO:0000313" key="8">
    <source>
        <dbReference type="Proteomes" id="UP000799539"/>
    </source>
</evidence>
<comment type="subcellular location">
    <subcellularLocation>
        <location evidence="1">Membrane</location>
        <topology evidence="1">Multi-pass membrane protein</topology>
    </subcellularLocation>
</comment>
<feature type="transmembrane region" description="Helical" evidence="5">
    <location>
        <begin position="58"/>
        <end position="79"/>
    </location>
</feature>
<evidence type="ECO:0000256" key="5">
    <source>
        <dbReference type="SAM" id="Phobius"/>
    </source>
</evidence>
<dbReference type="Proteomes" id="UP000799539">
    <property type="component" value="Unassembled WGS sequence"/>
</dbReference>
<evidence type="ECO:0000256" key="4">
    <source>
        <dbReference type="ARBA" id="ARBA00023136"/>
    </source>
</evidence>
<keyword evidence="8" id="KW-1185">Reference proteome</keyword>
<reference evidence="7" key="1">
    <citation type="journal article" date="2020" name="Stud. Mycol.">
        <title>101 Dothideomycetes genomes: a test case for predicting lifestyles and emergence of pathogens.</title>
        <authorList>
            <person name="Haridas S."/>
            <person name="Albert R."/>
            <person name="Binder M."/>
            <person name="Bloem J."/>
            <person name="Labutti K."/>
            <person name="Salamov A."/>
            <person name="Andreopoulos B."/>
            <person name="Baker S."/>
            <person name="Barry K."/>
            <person name="Bills G."/>
            <person name="Bluhm B."/>
            <person name="Cannon C."/>
            <person name="Castanera R."/>
            <person name="Culley D."/>
            <person name="Daum C."/>
            <person name="Ezra D."/>
            <person name="Gonzalez J."/>
            <person name="Henrissat B."/>
            <person name="Kuo A."/>
            <person name="Liang C."/>
            <person name="Lipzen A."/>
            <person name="Lutzoni F."/>
            <person name="Magnuson J."/>
            <person name="Mondo S."/>
            <person name="Nolan M."/>
            <person name="Ohm R."/>
            <person name="Pangilinan J."/>
            <person name="Park H.-J."/>
            <person name="Ramirez L."/>
            <person name="Alfaro M."/>
            <person name="Sun H."/>
            <person name="Tritt A."/>
            <person name="Yoshinaga Y."/>
            <person name="Zwiers L.-H."/>
            <person name="Turgeon B."/>
            <person name="Goodwin S."/>
            <person name="Spatafora J."/>
            <person name="Crous P."/>
            <person name="Grigoriev I."/>
        </authorList>
    </citation>
    <scope>NUCLEOTIDE SEQUENCE</scope>
    <source>
        <strain evidence="7">SCOH1-5</strain>
    </source>
</reference>
<evidence type="ECO:0000313" key="7">
    <source>
        <dbReference type="EMBL" id="KAF2206546.1"/>
    </source>
</evidence>
<proteinExistence type="predicted"/>
<keyword evidence="3 5" id="KW-1133">Transmembrane helix</keyword>
<dbReference type="EMBL" id="ML992717">
    <property type="protein sequence ID" value="KAF2206546.1"/>
    <property type="molecule type" value="Genomic_DNA"/>
</dbReference>